<dbReference type="InterPro" id="IPR020103">
    <property type="entry name" value="PsdUridine_synth_cat_dom_sf"/>
</dbReference>
<dbReference type="GO" id="GO:0031119">
    <property type="term" value="P:tRNA pseudouridine synthesis"/>
    <property type="evidence" value="ECO:0007669"/>
    <property type="project" value="UniProtKB-UniRule"/>
</dbReference>
<keyword evidence="3 4" id="KW-0413">Isomerase</keyword>
<keyword evidence="2 4" id="KW-0819">tRNA processing</keyword>
<dbReference type="SUPFAM" id="SSF55120">
    <property type="entry name" value="Pseudouridine synthase"/>
    <property type="match status" value="1"/>
</dbReference>
<comment type="caution">
    <text evidence="4">Lacks conserved residue(s) required for the propagation of feature annotation.</text>
</comment>
<dbReference type="Gene3D" id="3.30.70.660">
    <property type="entry name" value="Pseudouridine synthase I, catalytic domain, C-terminal subdomain"/>
    <property type="match status" value="1"/>
</dbReference>
<protein>
    <recommendedName>
        <fullName evidence="4">tRNA pseudouridine synthase A</fullName>
        <ecNumber evidence="4">5.4.99.12</ecNumber>
    </recommendedName>
    <alternativeName>
        <fullName evidence="4">tRNA pseudouridine(38-40) synthase</fullName>
    </alternativeName>
    <alternativeName>
        <fullName evidence="4">tRNA pseudouridylate synthase I</fullName>
    </alternativeName>
    <alternativeName>
        <fullName evidence="4">tRNA-uridine isomerase I</fullName>
    </alternativeName>
</protein>
<dbReference type="EMBL" id="DRMJ01000347">
    <property type="protein sequence ID" value="HHL43291.1"/>
    <property type="molecule type" value="Genomic_DNA"/>
</dbReference>
<dbReference type="PANTHER" id="PTHR11142">
    <property type="entry name" value="PSEUDOURIDYLATE SYNTHASE"/>
    <property type="match status" value="1"/>
</dbReference>
<evidence type="ECO:0000256" key="1">
    <source>
        <dbReference type="ARBA" id="ARBA00009375"/>
    </source>
</evidence>
<dbReference type="FunFam" id="3.30.70.580:FF:000001">
    <property type="entry name" value="tRNA pseudouridine synthase A"/>
    <property type="match status" value="1"/>
</dbReference>
<comment type="similarity">
    <text evidence="1 4 7">Belongs to the tRNA pseudouridine synthase TruA family.</text>
</comment>
<name>A0A7C5M1G9_9PROT</name>
<dbReference type="AlphaFoldDB" id="A0A7C5M1G9"/>
<evidence type="ECO:0000259" key="8">
    <source>
        <dbReference type="Pfam" id="PF01416"/>
    </source>
</evidence>
<dbReference type="PIRSF" id="PIRSF001430">
    <property type="entry name" value="tRNA_psdUrid_synth"/>
    <property type="match status" value="1"/>
</dbReference>
<comment type="caution">
    <text evidence="9">The sequence shown here is derived from an EMBL/GenBank/DDBJ whole genome shotgun (WGS) entry which is preliminary data.</text>
</comment>
<proteinExistence type="inferred from homology"/>
<dbReference type="InterPro" id="IPR001406">
    <property type="entry name" value="PsdUridine_synth_TruA"/>
</dbReference>
<dbReference type="Pfam" id="PF01416">
    <property type="entry name" value="PseudoU_synth_1"/>
    <property type="match status" value="2"/>
</dbReference>
<dbReference type="CDD" id="cd02570">
    <property type="entry name" value="PseudoU_synth_EcTruA"/>
    <property type="match status" value="1"/>
</dbReference>
<feature type="domain" description="Pseudouridine synthase I TruA alpha/beta" evidence="8">
    <location>
        <begin position="144"/>
        <end position="245"/>
    </location>
</feature>
<evidence type="ECO:0000313" key="9">
    <source>
        <dbReference type="EMBL" id="HHL43291.1"/>
    </source>
</evidence>
<reference evidence="9" key="1">
    <citation type="journal article" date="2020" name="mSystems">
        <title>Genome- and Community-Level Interaction Insights into Carbon Utilization and Element Cycling Functions of Hydrothermarchaeota in Hydrothermal Sediment.</title>
        <authorList>
            <person name="Zhou Z."/>
            <person name="Liu Y."/>
            <person name="Xu W."/>
            <person name="Pan J."/>
            <person name="Luo Z.H."/>
            <person name="Li M."/>
        </authorList>
    </citation>
    <scope>NUCLEOTIDE SEQUENCE [LARGE SCALE GENOMIC DNA]</scope>
    <source>
        <strain evidence="9">HyVt-485</strain>
    </source>
</reference>
<feature type="active site" description="Nucleophile" evidence="4 5">
    <location>
        <position position="52"/>
    </location>
</feature>
<comment type="function">
    <text evidence="4">Formation of pseudouridine at positions 38, 39 and 40 in the anticodon stem and loop of transfer RNAs.</text>
</comment>
<dbReference type="HAMAP" id="MF_00171">
    <property type="entry name" value="TruA"/>
    <property type="match status" value="1"/>
</dbReference>
<dbReference type="GO" id="GO:0160147">
    <property type="term" value="F:tRNA pseudouridine(38-40) synthase activity"/>
    <property type="evidence" value="ECO:0007669"/>
    <property type="project" value="UniProtKB-EC"/>
</dbReference>
<evidence type="ECO:0000256" key="2">
    <source>
        <dbReference type="ARBA" id="ARBA00022694"/>
    </source>
</evidence>
<feature type="binding site" evidence="4 6">
    <location>
        <position position="111"/>
    </location>
    <ligand>
        <name>substrate</name>
    </ligand>
</feature>
<dbReference type="Proteomes" id="UP000885830">
    <property type="component" value="Unassembled WGS sequence"/>
</dbReference>
<dbReference type="InterPro" id="IPR020095">
    <property type="entry name" value="PsdUridine_synth_TruA_C"/>
</dbReference>
<evidence type="ECO:0000256" key="7">
    <source>
        <dbReference type="RuleBase" id="RU003792"/>
    </source>
</evidence>
<dbReference type="EC" id="5.4.99.12" evidence="4"/>
<dbReference type="PANTHER" id="PTHR11142:SF0">
    <property type="entry name" value="TRNA PSEUDOURIDINE SYNTHASE-LIKE 1"/>
    <property type="match status" value="1"/>
</dbReference>
<dbReference type="GO" id="GO:0003723">
    <property type="term" value="F:RNA binding"/>
    <property type="evidence" value="ECO:0007669"/>
    <property type="project" value="InterPro"/>
</dbReference>
<accession>A0A7C5M1G9</accession>
<gene>
    <name evidence="4 9" type="primary">truA</name>
    <name evidence="9" type="ORF">ENJ42_06735</name>
</gene>
<dbReference type="Gene3D" id="3.30.70.580">
    <property type="entry name" value="Pseudouridine synthase I, catalytic domain, N-terminal subdomain"/>
    <property type="match status" value="1"/>
</dbReference>
<evidence type="ECO:0000256" key="3">
    <source>
        <dbReference type="ARBA" id="ARBA00023235"/>
    </source>
</evidence>
<evidence type="ECO:0000256" key="6">
    <source>
        <dbReference type="PIRSR" id="PIRSR001430-2"/>
    </source>
</evidence>
<evidence type="ECO:0000256" key="5">
    <source>
        <dbReference type="PIRSR" id="PIRSR001430-1"/>
    </source>
</evidence>
<feature type="domain" description="Pseudouridine synthase I TruA alpha/beta" evidence="8">
    <location>
        <begin position="8"/>
        <end position="105"/>
    </location>
</feature>
<comment type="catalytic activity">
    <reaction evidence="4 7">
        <text>uridine(38/39/40) in tRNA = pseudouridine(38/39/40) in tRNA</text>
        <dbReference type="Rhea" id="RHEA:22376"/>
        <dbReference type="Rhea" id="RHEA-COMP:10085"/>
        <dbReference type="Rhea" id="RHEA-COMP:10087"/>
        <dbReference type="ChEBI" id="CHEBI:65314"/>
        <dbReference type="ChEBI" id="CHEBI:65315"/>
        <dbReference type="EC" id="5.4.99.12"/>
    </reaction>
</comment>
<organism evidence="9">
    <name type="scientific">Hellea balneolensis</name>
    <dbReference type="NCBI Taxonomy" id="287478"/>
    <lineage>
        <taxon>Bacteria</taxon>
        <taxon>Pseudomonadati</taxon>
        <taxon>Pseudomonadota</taxon>
        <taxon>Alphaproteobacteria</taxon>
        <taxon>Maricaulales</taxon>
        <taxon>Robiginitomaculaceae</taxon>
        <taxon>Hellea</taxon>
    </lineage>
</organism>
<comment type="subunit">
    <text evidence="4">Homodimer.</text>
</comment>
<dbReference type="InterPro" id="IPR020097">
    <property type="entry name" value="PsdUridine_synth_TruA_a/b_dom"/>
</dbReference>
<dbReference type="NCBIfam" id="TIGR00071">
    <property type="entry name" value="hisT_truA"/>
    <property type="match status" value="1"/>
</dbReference>
<evidence type="ECO:0000256" key="4">
    <source>
        <dbReference type="HAMAP-Rule" id="MF_00171"/>
    </source>
</evidence>
<dbReference type="InterPro" id="IPR020094">
    <property type="entry name" value="TruA/RsuA/RluB/E/F_N"/>
</dbReference>
<sequence length="245" mass="27088">MTRYKLTIEYDGAPYAGWQRQDDQPSVQGTIEAACLALDGAPATVFGAGRTDSGVHALGQVAHVDLAKDLRADKVRDGLNFHLGENPVTILDAQKVHPDFNARFDATARTYLYRIIDRRPKLALEKGRVWRIPVKLDADIMHHAAGVLLGQHDFTTFRDKQCQAKSPVKTLDELIVSRVGEEIHIHARARSFLHRQIRSITGALADIGMGKLNAAGLQKVLALKDRRACPPVAPAQGLYLVRVEY</sequence>